<feature type="non-terminal residue" evidence="2">
    <location>
        <position position="239"/>
    </location>
</feature>
<keyword evidence="1" id="KW-0812">Transmembrane</keyword>
<sequence length="239" mass="26555">NTYLFIYITWHFFLSQMIAMTAVPLLLYLTIRGERDLGRWTARLIVAGLVVNLLLVYPHMAFLLPPVILAIVAVGAGQLSGLSVRAKETMSLLLVGGLIGGAVVVTRLAIAVDRLFNLKSAIAGWELPGMLPWALIGFQTSFRATATAGVIVGSVILVVECLRSWRRRCQREEAHDFPLVGIIIAVLCTQGAFYFLRSSEYEHWKWISFFQPLLTATLLVPFAIGLSTWATNIWLRPAR</sequence>
<protein>
    <submittedName>
        <fullName evidence="2">Uncharacterized protein</fullName>
    </submittedName>
</protein>
<dbReference type="AlphaFoldDB" id="A0A383CN53"/>
<feature type="transmembrane region" description="Helical" evidence="1">
    <location>
        <begin position="130"/>
        <end position="159"/>
    </location>
</feature>
<feature type="transmembrane region" description="Helical" evidence="1">
    <location>
        <begin position="179"/>
        <end position="197"/>
    </location>
</feature>
<proteinExistence type="predicted"/>
<evidence type="ECO:0000256" key="1">
    <source>
        <dbReference type="SAM" id="Phobius"/>
    </source>
</evidence>
<keyword evidence="1" id="KW-0472">Membrane</keyword>
<evidence type="ECO:0000313" key="2">
    <source>
        <dbReference type="EMBL" id="SVE33806.1"/>
    </source>
</evidence>
<feature type="transmembrane region" description="Helical" evidence="1">
    <location>
        <begin position="91"/>
        <end position="110"/>
    </location>
</feature>
<keyword evidence="1" id="KW-1133">Transmembrane helix</keyword>
<feature type="non-terminal residue" evidence="2">
    <location>
        <position position="1"/>
    </location>
</feature>
<feature type="transmembrane region" description="Helical" evidence="1">
    <location>
        <begin position="63"/>
        <end position="84"/>
    </location>
</feature>
<gene>
    <name evidence="2" type="ORF">METZ01_LOCUS486660</name>
</gene>
<feature type="transmembrane region" description="Helical" evidence="1">
    <location>
        <begin position="6"/>
        <end position="28"/>
    </location>
</feature>
<dbReference type="EMBL" id="UINC01210373">
    <property type="protein sequence ID" value="SVE33806.1"/>
    <property type="molecule type" value="Genomic_DNA"/>
</dbReference>
<accession>A0A383CN53</accession>
<organism evidence="2">
    <name type="scientific">marine metagenome</name>
    <dbReference type="NCBI Taxonomy" id="408172"/>
    <lineage>
        <taxon>unclassified sequences</taxon>
        <taxon>metagenomes</taxon>
        <taxon>ecological metagenomes</taxon>
    </lineage>
</organism>
<feature type="transmembrane region" description="Helical" evidence="1">
    <location>
        <begin position="209"/>
        <end position="235"/>
    </location>
</feature>
<reference evidence="2" key="1">
    <citation type="submission" date="2018-05" db="EMBL/GenBank/DDBJ databases">
        <authorList>
            <person name="Lanie J.A."/>
            <person name="Ng W.-L."/>
            <person name="Kazmierczak K.M."/>
            <person name="Andrzejewski T.M."/>
            <person name="Davidsen T.M."/>
            <person name="Wayne K.J."/>
            <person name="Tettelin H."/>
            <person name="Glass J.I."/>
            <person name="Rusch D."/>
            <person name="Podicherti R."/>
            <person name="Tsui H.-C.T."/>
            <person name="Winkler M.E."/>
        </authorList>
    </citation>
    <scope>NUCLEOTIDE SEQUENCE</scope>
</reference>
<feature type="transmembrane region" description="Helical" evidence="1">
    <location>
        <begin position="40"/>
        <end position="57"/>
    </location>
</feature>
<name>A0A383CN53_9ZZZZ</name>